<comment type="caution">
    <text evidence="2">The sequence shown here is derived from an EMBL/GenBank/DDBJ whole genome shotgun (WGS) entry which is preliminary data.</text>
</comment>
<name>A0A9D4ACS0_9ROSI</name>
<reference evidence="2 3" key="1">
    <citation type="journal article" date="2021" name="Plant Biotechnol. J.">
        <title>Multi-omics assisted identification of the key and species-specific regulatory components of drought-tolerant mechanisms in Gossypium stocksii.</title>
        <authorList>
            <person name="Yu D."/>
            <person name="Ke L."/>
            <person name="Zhang D."/>
            <person name="Wu Y."/>
            <person name="Sun Y."/>
            <person name="Mei J."/>
            <person name="Sun J."/>
            <person name="Sun Y."/>
        </authorList>
    </citation>
    <scope>NUCLEOTIDE SEQUENCE [LARGE SCALE GENOMIC DNA]</scope>
    <source>
        <strain evidence="3">cv. E1</strain>
        <tissue evidence="2">Leaf</tissue>
    </source>
</reference>
<feature type="compositionally biased region" description="Polar residues" evidence="1">
    <location>
        <begin position="48"/>
        <end position="58"/>
    </location>
</feature>
<protein>
    <submittedName>
        <fullName evidence="2">Uncharacterized protein</fullName>
    </submittedName>
</protein>
<keyword evidence="3" id="KW-1185">Reference proteome</keyword>
<evidence type="ECO:0000256" key="1">
    <source>
        <dbReference type="SAM" id="MobiDB-lite"/>
    </source>
</evidence>
<proteinExistence type="predicted"/>
<feature type="region of interest" description="Disordered" evidence="1">
    <location>
        <begin position="1"/>
        <end position="58"/>
    </location>
</feature>
<gene>
    <name evidence="2" type="ORF">J1N35_010449</name>
</gene>
<evidence type="ECO:0000313" key="3">
    <source>
        <dbReference type="Proteomes" id="UP000828251"/>
    </source>
</evidence>
<accession>A0A9D4ACS0</accession>
<organism evidence="2 3">
    <name type="scientific">Gossypium stocksii</name>
    <dbReference type="NCBI Taxonomy" id="47602"/>
    <lineage>
        <taxon>Eukaryota</taxon>
        <taxon>Viridiplantae</taxon>
        <taxon>Streptophyta</taxon>
        <taxon>Embryophyta</taxon>
        <taxon>Tracheophyta</taxon>
        <taxon>Spermatophyta</taxon>
        <taxon>Magnoliopsida</taxon>
        <taxon>eudicotyledons</taxon>
        <taxon>Gunneridae</taxon>
        <taxon>Pentapetalae</taxon>
        <taxon>rosids</taxon>
        <taxon>malvids</taxon>
        <taxon>Malvales</taxon>
        <taxon>Malvaceae</taxon>
        <taxon>Malvoideae</taxon>
        <taxon>Gossypium</taxon>
    </lineage>
</organism>
<evidence type="ECO:0000313" key="2">
    <source>
        <dbReference type="EMBL" id="KAH1106681.1"/>
    </source>
</evidence>
<dbReference type="AlphaFoldDB" id="A0A9D4ACS0"/>
<sequence length="98" mass="10707">MAKVEPVEAELGTTNPNAKEKETKSPDENVKNTEPVYIETDGKGTEEATPTSTPVNDSTIAVLPTSTEVMTKQDRKINCIIDEITKSDNEEEDVPLQS</sequence>
<feature type="compositionally biased region" description="Basic and acidic residues" evidence="1">
    <location>
        <begin position="18"/>
        <end position="31"/>
    </location>
</feature>
<dbReference type="EMBL" id="JAIQCV010000004">
    <property type="protein sequence ID" value="KAH1106681.1"/>
    <property type="molecule type" value="Genomic_DNA"/>
</dbReference>
<dbReference type="Proteomes" id="UP000828251">
    <property type="component" value="Unassembled WGS sequence"/>
</dbReference>